<reference evidence="3" key="1">
    <citation type="submission" date="2014-06" db="EMBL/GenBank/DDBJ databases">
        <title>The complete genome sequence of Methanosarcina barkeri CM1.</title>
        <authorList>
            <consortium name="Pastoral Greenhouse Gas Research Consortium"/>
            <person name="Lambie S.C."/>
            <person name="Leahy S.C."/>
            <person name="Kelly W.J."/>
            <person name="Li D."/>
            <person name="Reilly K."/>
            <person name="Attwood G.T."/>
            <person name="Altermann E."/>
        </authorList>
    </citation>
    <scope>NUCLEOTIDE SEQUENCE [LARGE SCALE GENOMIC DNA]</scope>
    <source>
        <strain evidence="3">CM1</strain>
    </source>
</reference>
<proteinExistence type="predicted"/>
<name>A0A0G3CCR4_METBA</name>
<dbReference type="Proteomes" id="UP000035331">
    <property type="component" value="Chromosome"/>
</dbReference>
<gene>
    <name evidence="2" type="ORF">MCM1_2752</name>
</gene>
<dbReference type="PATRIC" id="fig|796385.3.peg.3383"/>
<sequence>MIINYFSCAGYKKVRIMKQDLLEILVDIFKSSGYNATISSQYDIFVEKSRHKAYVKCALQPGREEIKAFSEKIGNCTGIYVMTQKGPEELIDYAAEFGIHVWNRDELALQIGRSVLVNMEQKSNISDSEPEKQTSNDTGDQYGQTIFELPAENWKLKKDYREKSHFKEELLPLQNQRLEAEKISFGTQSLTRSIENKKILRKPEQVEVPETETYEMLNIRSVEPRISKNQAIIIAKPYIYNPKDAVLKFVPFWKYIYNVEAEKRFRSKVLTIAGKGKGFLNALNKSKEGMEVEGLGIPTRVPAVQYELKRPIVDKKQAEKILLDFIKEENTREIRFNNTEGQAVIYEHRSIGPRSDEIQLDMELVYIPVWEVKGKRNSLEINAYNAKVLEEPVDEDAEFL</sequence>
<feature type="region of interest" description="Disordered" evidence="1">
    <location>
        <begin position="122"/>
        <end position="141"/>
    </location>
</feature>
<organism evidence="2 3">
    <name type="scientific">Methanosarcina barkeri CM1</name>
    <dbReference type="NCBI Taxonomy" id="796385"/>
    <lineage>
        <taxon>Archaea</taxon>
        <taxon>Methanobacteriati</taxon>
        <taxon>Methanobacteriota</taxon>
        <taxon>Stenosarchaea group</taxon>
        <taxon>Methanomicrobia</taxon>
        <taxon>Methanosarcinales</taxon>
        <taxon>Methanosarcinaceae</taxon>
        <taxon>Methanosarcina</taxon>
    </lineage>
</organism>
<evidence type="ECO:0000313" key="2">
    <source>
        <dbReference type="EMBL" id="AKJ39751.1"/>
    </source>
</evidence>
<dbReference type="AlphaFoldDB" id="A0A0G3CCR4"/>
<reference evidence="2 3" key="2">
    <citation type="journal article" date="2015" name="Stand. Genomic Sci.">
        <title>The complete genome sequence of the rumen methanogen Methanosarcina barkeri CM1.</title>
        <authorList>
            <person name="Lambie S.C."/>
            <person name="Kelly W.J."/>
            <person name="Leahy S.C."/>
            <person name="Li D."/>
            <person name="Reilly K."/>
            <person name="McAllister T.A."/>
            <person name="Valle E.R."/>
            <person name="Attwood G.T."/>
            <person name="Altermann E."/>
        </authorList>
    </citation>
    <scope>NUCLEOTIDE SEQUENCE [LARGE SCALE GENOMIC DNA]</scope>
    <source>
        <strain evidence="2 3">CM1</strain>
    </source>
</reference>
<accession>A0A0G3CCR4</accession>
<evidence type="ECO:0000256" key="1">
    <source>
        <dbReference type="SAM" id="MobiDB-lite"/>
    </source>
</evidence>
<evidence type="ECO:0000313" key="3">
    <source>
        <dbReference type="Proteomes" id="UP000035331"/>
    </source>
</evidence>
<dbReference type="EMBL" id="CP008746">
    <property type="protein sequence ID" value="AKJ39751.1"/>
    <property type="molecule type" value="Genomic_DNA"/>
</dbReference>
<protein>
    <submittedName>
        <fullName evidence="2">Uncharacterized protein</fullName>
    </submittedName>
</protein>